<gene>
    <name evidence="2" type="ORF">M427DRAFT_150547</name>
</gene>
<reference evidence="2 3" key="1">
    <citation type="journal article" date="2015" name="Genome Biol. Evol.">
        <title>Phylogenomic analyses indicate that early fungi evolved digesting cell walls of algal ancestors of land plants.</title>
        <authorList>
            <person name="Chang Y."/>
            <person name="Wang S."/>
            <person name="Sekimoto S."/>
            <person name="Aerts A.L."/>
            <person name="Choi C."/>
            <person name="Clum A."/>
            <person name="LaButti K.M."/>
            <person name="Lindquist E.A."/>
            <person name="Yee Ngan C."/>
            <person name="Ohm R.A."/>
            <person name="Salamov A.A."/>
            <person name="Grigoriev I.V."/>
            <person name="Spatafora J.W."/>
            <person name="Berbee M.L."/>
        </authorList>
    </citation>
    <scope>NUCLEOTIDE SEQUENCE [LARGE SCALE GENOMIC DNA]</scope>
    <source>
        <strain evidence="2 3">JEL478</strain>
    </source>
</reference>
<evidence type="ECO:0000313" key="3">
    <source>
        <dbReference type="Proteomes" id="UP000070544"/>
    </source>
</evidence>
<evidence type="ECO:0000313" key="2">
    <source>
        <dbReference type="EMBL" id="KXS22197.1"/>
    </source>
</evidence>
<protein>
    <recommendedName>
        <fullName evidence="1">Allophanate hydrolase C-terminal domain-containing protein</fullName>
    </recommendedName>
</protein>
<dbReference type="Gene3D" id="3.10.490.10">
    <property type="entry name" value="Gamma-glutamyl cyclotransferase-like"/>
    <property type="match status" value="1"/>
</dbReference>
<feature type="domain" description="Allophanate hydrolase C-terminal" evidence="1">
    <location>
        <begin position="9"/>
        <end position="128"/>
    </location>
</feature>
<dbReference type="OMA" id="ICEPYAM"/>
<dbReference type="EMBL" id="KQ965731">
    <property type="protein sequence ID" value="KXS22197.1"/>
    <property type="molecule type" value="Genomic_DNA"/>
</dbReference>
<organism evidence="2 3">
    <name type="scientific">Gonapodya prolifera (strain JEL478)</name>
    <name type="common">Monoblepharis prolifera</name>
    <dbReference type="NCBI Taxonomy" id="1344416"/>
    <lineage>
        <taxon>Eukaryota</taxon>
        <taxon>Fungi</taxon>
        <taxon>Fungi incertae sedis</taxon>
        <taxon>Chytridiomycota</taxon>
        <taxon>Chytridiomycota incertae sedis</taxon>
        <taxon>Monoblepharidomycetes</taxon>
        <taxon>Monoblepharidales</taxon>
        <taxon>Gonapodyaceae</taxon>
        <taxon>Gonapodya</taxon>
    </lineage>
</organism>
<proteinExistence type="predicted"/>
<dbReference type="STRING" id="1344416.A0A139AZR1"/>
<dbReference type="Pfam" id="PF21986">
    <property type="entry name" value="AH_C"/>
    <property type="match status" value="1"/>
</dbReference>
<keyword evidence="3" id="KW-1185">Reference proteome</keyword>
<evidence type="ECO:0000259" key="1">
    <source>
        <dbReference type="Pfam" id="PF21986"/>
    </source>
</evidence>
<name>A0A139AZR1_GONPJ</name>
<dbReference type="AlphaFoldDB" id="A0A139AZR1"/>
<dbReference type="InterPro" id="IPR053844">
    <property type="entry name" value="AH_C"/>
</dbReference>
<sequence length="134" mass="14134">MSSNPNTTLLAVNGTLMRGLALNPNLTSIGATFLCETATEASYRLWTINDVHPAMQRVQSGGVSIAVEVWDVPNNGIASILLKEPPGLCIGKVKLVDGLEVLGVVGEAILCETQGKEITNFGGWRSYMSSKGSA</sequence>
<dbReference type="OrthoDB" id="196847at2759"/>
<dbReference type="Proteomes" id="UP000070544">
    <property type="component" value="Unassembled WGS sequence"/>
</dbReference>
<accession>A0A139AZR1</accession>